<accession>A0A0K2V2W1</accession>
<dbReference type="InterPro" id="IPR012337">
    <property type="entry name" value="RNaseH-like_sf"/>
</dbReference>
<evidence type="ECO:0000259" key="1">
    <source>
        <dbReference type="PROSITE" id="PS50994"/>
    </source>
</evidence>
<proteinExistence type="predicted"/>
<dbReference type="InterPro" id="IPR001584">
    <property type="entry name" value="Integrase_cat-core"/>
</dbReference>
<organism evidence="2">
    <name type="scientific">Lepeophtheirus salmonis</name>
    <name type="common">Salmon louse</name>
    <name type="synonym">Caligus salmonis</name>
    <dbReference type="NCBI Taxonomy" id="72036"/>
    <lineage>
        <taxon>Eukaryota</taxon>
        <taxon>Metazoa</taxon>
        <taxon>Ecdysozoa</taxon>
        <taxon>Arthropoda</taxon>
        <taxon>Crustacea</taxon>
        <taxon>Multicrustacea</taxon>
        <taxon>Hexanauplia</taxon>
        <taxon>Copepoda</taxon>
        <taxon>Siphonostomatoida</taxon>
        <taxon>Caligidae</taxon>
        <taxon>Lepeophtheirus</taxon>
    </lineage>
</organism>
<dbReference type="GO" id="GO:0003676">
    <property type="term" value="F:nucleic acid binding"/>
    <property type="evidence" value="ECO:0007669"/>
    <property type="project" value="InterPro"/>
</dbReference>
<dbReference type="AlphaFoldDB" id="A0A0K2V2W1"/>
<name>A0A0K2V2W1_LEPSM</name>
<evidence type="ECO:0000313" key="2">
    <source>
        <dbReference type="EMBL" id="CDW44311.1"/>
    </source>
</evidence>
<sequence>MDITHWEAKKFLTVIDCGPSRFAVWREVLRESEEEITRIINQIFSELSPPNHYLDNGRSFRSAMLTNLCSKWSVKVIFRCTYRPSGNGIIERHH</sequence>
<dbReference type="InterPro" id="IPR036397">
    <property type="entry name" value="RNaseH_sf"/>
</dbReference>
<dbReference type="PROSITE" id="PS50994">
    <property type="entry name" value="INTEGRASE"/>
    <property type="match status" value="1"/>
</dbReference>
<reference evidence="2" key="1">
    <citation type="submission" date="2014-05" db="EMBL/GenBank/DDBJ databases">
        <authorList>
            <person name="Chronopoulou M."/>
        </authorList>
    </citation>
    <scope>NUCLEOTIDE SEQUENCE</scope>
    <source>
        <tissue evidence="2">Whole organism</tissue>
    </source>
</reference>
<dbReference type="Gene3D" id="3.30.420.10">
    <property type="entry name" value="Ribonuclease H-like superfamily/Ribonuclease H"/>
    <property type="match status" value="1"/>
</dbReference>
<feature type="domain" description="Integrase catalytic" evidence="1">
    <location>
        <begin position="1"/>
        <end position="94"/>
    </location>
</feature>
<dbReference type="GO" id="GO:0015074">
    <property type="term" value="P:DNA integration"/>
    <property type="evidence" value="ECO:0007669"/>
    <property type="project" value="InterPro"/>
</dbReference>
<protein>
    <submittedName>
        <fullName evidence="2">Putative LOC101234602 [Hydra vulgaris]</fullName>
    </submittedName>
</protein>
<dbReference type="SUPFAM" id="SSF53098">
    <property type="entry name" value="Ribonuclease H-like"/>
    <property type="match status" value="1"/>
</dbReference>
<dbReference type="EMBL" id="HACA01026950">
    <property type="protein sequence ID" value="CDW44311.1"/>
    <property type="molecule type" value="Transcribed_RNA"/>
</dbReference>